<dbReference type="RefSeq" id="WP_345400264.1">
    <property type="nucleotide sequence ID" value="NZ_BAABHG010000011.1"/>
</dbReference>
<dbReference type="EMBL" id="JBHUKU010000021">
    <property type="protein sequence ID" value="MFD2463462.1"/>
    <property type="molecule type" value="Genomic_DNA"/>
</dbReference>
<comment type="caution">
    <text evidence="4">The sequence shown here is derived from an EMBL/GenBank/DDBJ whole genome shotgun (WGS) entry which is preliminary data.</text>
</comment>
<evidence type="ECO:0000256" key="2">
    <source>
        <dbReference type="ARBA" id="ARBA00022840"/>
    </source>
</evidence>
<dbReference type="CDD" id="cd06170">
    <property type="entry name" value="LuxR_C_like"/>
    <property type="match status" value="1"/>
</dbReference>
<protein>
    <submittedName>
        <fullName evidence="4">AAA family ATPase</fullName>
    </submittedName>
</protein>
<dbReference type="Gene3D" id="1.25.40.10">
    <property type="entry name" value="Tetratricopeptide repeat domain"/>
    <property type="match status" value="1"/>
</dbReference>
<dbReference type="InterPro" id="IPR000792">
    <property type="entry name" value="Tscrpt_reg_LuxR_C"/>
</dbReference>
<evidence type="ECO:0000313" key="5">
    <source>
        <dbReference type="Proteomes" id="UP001597419"/>
    </source>
</evidence>
<sequence length="932" mass="97998">MVQRSERPLIGREEQLARVRELLTAGAGMLVFEGPPGAGKTALLAAAGKLAGAAGLPVASARAHPLKGDFTFGVVRQLFEPLLAALPEEERAVALSGLAAPAGQVIGGNAEHDNDVGDTFAVVHALYWLTARLAERRPLVLAIDDVQWADTATLRWLLYLARRAEGLPVVLLACRNVAEPGADPGLLAELADALAGVEVPWLTTGQAAELMTGVFGRSPDPGFSAACHRATAGNPFLLGELAASLATQGLTPTAEAADRVPDLVPETVSAWVSARIRADSATAGLAKAVAVLGDGTDLATAAALVDLPLDRAGAAADALAALRFLAGTHPLEFVHSIVRNAVLSGIAPDEREAAHRRAARLLHERRRADEQIAAQLLASGPAGQPWAVDALRAAADTAMRRSGPEAAVTYLRRALKEPAPEALEVDLFAQLGQAELAVDAPSAVAHLSEAFDKAEDPRRAARIASGLAVAITQCGEFARAEKVLAHAMACLGPGEHELIMELEATSMMIGLAAFAPPMAARARRLFATATSPEIVRWAAASLAIYGAWAGGSCAEVVAMAERTLELEAGHDQLSLVATGLAAAASCYAGRFDLADASGDRILELARATGIPTIAKWAHWTFGFVAYQKGHVTDTIEQMRIADEISESVNGEGNHPDVYAGFAESYVDQGRPDEADAVLARFGFLDGDVPESTGASALFGVRGRIRLLRGDPRGALEDQLRAGRILEALGIGSPALSAWRSRAAVIHHRLGEPAEATRLAGAELELSRAWGVPRPLGIALRAHGIIHDDLDTLAESAEVLAGSPARLEHARSRFRLGLALHARGHAEDARAQLRQAYRLARECGADALVERAGEAITRAGGRRPRAARTGAGALTPRQRRIAELAAAGRTNRQIAEEHYLTLRTVEHHLTGVYQVLGIDRRDELAAALAAAES</sequence>
<organism evidence="4 5">
    <name type="scientific">Amycolatopsis samaneae</name>
    <dbReference type="NCBI Taxonomy" id="664691"/>
    <lineage>
        <taxon>Bacteria</taxon>
        <taxon>Bacillati</taxon>
        <taxon>Actinomycetota</taxon>
        <taxon>Actinomycetes</taxon>
        <taxon>Pseudonocardiales</taxon>
        <taxon>Pseudonocardiaceae</taxon>
        <taxon>Amycolatopsis</taxon>
    </lineage>
</organism>
<dbReference type="InterPro" id="IPR011990">
    <property type="entry name" value="TPR-like_helical_dom_sf"/>
</dbReference>
<dbReference type="InterPro" id="IPR027417">
    <property type="entry name" value="P-loop_NTPase"/>
</dbReference>
<keyword evidence="2" id="KW-0067">ATP-binding</keyword>
<name>A0ABW5GRA1_9PSEU</name>
<dbReference type="PROSITE" id="PS50043">
    <property type="entry name" value="HTH_LUXR_2"/>
    <property type="match status" value="1"/>
</dbReference>
<reference evidence="5" key="1">
    <citation type="journal article" date="2019" name="Int. J. Syst. Evol. Microbiol.">
        <title>The Global Catalogue of Microorganisms (GCM) 10K type strain sequencing project: providing services to taxonomists for standard genome sequencing and annotation.</title>
        <authorList>
            <consortium name="The Broad Institute Genomics Platform"/>
            <consortium name="The Broad Institute Genome Sequencing Center for Infectious Disease"/>
            <person name="Wu L."/>
            <person name="Ma J."/>
        </authorList>
    </citation>
    <scope>NUCLEOTIDE SEQUENCE [LARGE SCALE GENOMIC DNA]</scope>
    <source>
        <strain evidence="5">CGMCC 4.7643</strain>
    </source>
</reference>
<evidence type="ECO:0000313" key="4">
    <source>
        <dbReference type="EMBL" id="MFD2463462.1"/>
    </source>
</evidence>
<dbReference type="InterPro" id="IPR016032">
    <property type="entry name" value="Sig_transdc_resp-reg_C-effctor"/>
</dbReference>
<dbReference type="SUPFAM" id="SSF46894">
    <property type="entry name" value="C-terminal effector domain of the bipartite response regulators"/>
    <property type="match status" value="1"/>
</dbReference>
<dbReference type="SMART" id="SM00421">
    <property type="entry name" value="HTH_LUXR"/>
    <property type="match status" value="1"/>
</dbReference>
<dbReference type="Proteomes" id="UP001597419">
    <property type="component" value="Unassembled WGS sequence"/>
</dbReference>
<evidence type="ECO:0000256" key="1">
    <source>
        <dbReference type="ARBA" id="ARBA00022741"/>
    </source>
</evidence>
<dbReference type="PRINTS" id="PR00038">
    <property type="entry name" value="HTHLUXR"/>
</dbReference>
<dbReference type="Pfam" id="PF13191">
    <property type="entry name" value="AAA_16"/>
    <property type="match status" value="1"/>
</dbReference>
<dbReference type="Gene3D" id="1.10.10.10">
    <property type="entry name" value="Winged helix-like DNA-binding domain superfamily/Winged helix DNA-binding domain"/>
    <property type="match status" value="1"/>
</dbReference>
<dbReference type="InterPro" id="IPR036388">
    <property type="entry name" value="WH-like_DNA-bd_sf"/>
</dbReference>
<proteinExistence type="predicted"/>
<dbReference type="InterPro" id="IPR041664">
    <property type="entry name" value="AAA_16"/>
</dbReference>
<evidence type="ECO:0000259" key="3">
    <source>
        <dbReference type="PROSITE" id="PS50043"/>
    </source>
</evidence>
<dbReference type="PANTHER" id="PTHR16305">
    <property type="entry name" value="TESTICULAR SOLUBLE ADENYLYL CYCLASE"/>
    <property type="match status" value="1"/>
</dbReference>
<feature type="domain" description="HTH luxR-type" evidence="3">
    <location>
        <begin position="866"/>
        <end position="931"/>
    </location>
</feature>
<dbReference type="SUPFAM" id="SSF48452">
    <property type="entry name" value="TPR-like"/>
    <property type="match status" value="1"/>
</dbReference>
<gene>
    <name evidence="4" type="ORF">ACFSYJ_32955</name>
</gene>
<dbReference type="Pfam" id="PF00196">
    <property type="entry name" value="GerE"/>
    <property type="match status" value="1"/>
</dbReference>
<keyword evidence="5" id="KW-1185">Reference proteome</keyword>
<dbReference type="SUPFAM" id="SSF52540">
    <property type="entry name" value="P-loop containing nucleoside triphosphate hydrolases"/>
    <property type="match status" value="1"/>
</dbReference>
<dbReference type="PANTHER" id="PTHR16305:SF35">
    <property type="entry name" value="TRANSCRIPTIONAL ACTIVATOR DOMAIN"/>
    <property type="match status" value="1"/>
</dbReference>
<accession>A0ABW5GRA1</accession>
<keyword evidence="1" id="KW-0547">Nucleotide-binding</keyword>